<accession>A0A4U6VTU7</accession>
<proteinExistence type="predicted"/>
<organism evidence="1 2">
    <name type="scientific">Setaria viridis</name>
    <name type="common">Green bristlegrass</name>
    <name type="synonym">Setaria italica subsp. viridis</name>
    <dbReference type="NCBI Taxonomy" id="4556"/>
    <lineage>
        <taxon>Eukaryota</taxon>
        <taxon>Viridiplantae</taxon>
        <taxon>Streptophyta</taxon>
        <taxon>Embryophyta</taxon>
        <taxon>Tracheophyta</taxon>
        <taxon>Spermatophyta</taxon>
        <taxon>Magnoliopsida</taxon>
        <taxon>Liliopsida</taxon>
        <taxon>Poales</taxon>
        <taxon>Poaceae</taxon>
        <taxon>PACMAD clade</taxon>
        <taxon>Panicoideae</taxon>
        <taxon>Panicodae</taxon>
        <taxon>Paniceae</taxon>
        <taxon>Cenchrinae</taxon>
        <taxon>Setaria</taxon>
    </lineage>
</organism>
<name>A0A4U6VTU7_SETVI</name>
<sequence>MKLPPAMLARCSTMGLYQTTHYSASATTASALLSASSTFTLPQDVFLADKITTTKHPLMAHSRCSMLVPYQAGCIQVPAITSLASATPSSTSISAQDVDLGVPIGITKLSLVMPTRCSMLGHNHDVRVLAPAVTPVTSLTSCTATSMLIVTNTAPRIDEFLSCPNINVHDASQVFEVLPDNLCLLSTNDFAIKGIFYHENNSNELHRTILQSVPQDLHSVLLVNLGVTLHIMFSYWQEFLGSNTKLQPMPWPPPIKENNIQSRAELHSMTWPSFCFSPTTVLQRTSSWLPPVCRCIPTMQNELESSKGEVQPCPWPSFSGYYAKSQMEKTCVVSGLTISMHILLTTRIRAWTVWCFHNEQISVIYLLSCSDGKLGRGSLNWLLELFENAIRSSEDNKGCWQYVLFARRDHCKCTCTTTVRSIICRGEELVIVKEKCALGGYSLVHFK</sequence>
<dbReference type="Proteomes" id="UP000298652">
    <property type="component" value="Chromosome 2"/>
</dbReference>
<evidence type="ECO:0000313" key="1">
    <source>
        <dbReference type="EMBL" id="TKW32143.1"/>
    </source>
</evidence>
<reference evidence="1" key="1">
    <citation type="submission" date="2019-03" db="EMBL/GenBank/DDBJ databases">
        <title>WGS assembly of Setaria viridis.</title>
        <authorList>
            <person name="Huang P."/>
            <person name="Jenkins J."/>
            <person name="Grimwood J."/>
            <person name="Barry K."/>
            <person name="Healey A."/>
            <person name="Mamidi S."/>
            <person name="Sreedasyam A."/>
            <person name="Shu S."/>
            <person name="Feldman M."/>
            <person name="Wu J."/>
            <person name="Yu Y."/>
            <person name="Chen C."/>
            <person name="Johnson J."/>
            <person name="Rokhsar D."/>
            <person name="Baxter I."/>
            <person name="Schmutz J."/>
            <person name="Brutnell T."/>
            <person name="Kellogg E."/>
        </authorList>
    </citation>
    <scope>NUCLEOTIDE SEQUENCE [LARGE SCALE GENOMIC DNA]</scope>
</reference>
<gene>
    <name evidence="1" type="ORF">SEVIR_2G150400v2</name>
</gene>
<dbReference type="EMBL" id="CM016553">
    <property type="protein sequence ID" value="TKW32143.1"/>
    <property type="molecule type" value="Genomic_DNA"/>
</dbReference>
<keyword evidence="2" id="KW-1185">Reference proteome</keyword>
<dbReference type="AlphaFoldDB" id="A0A4U6VTU7"/>
<evidence type="ECO:0000313" key="2">
    <source>
        <dbReference type="Proteomes" id="UP000298652"/>
    </source>
</evidence>
<protein>
    <submittedName>
        <fullName evidence="1">Uncharacterized protein</fullName>
    </submittedName>
</protein>
<dbReference type="Gramene" id="TKW32143">
    <property type="protein sequence ID" value="TKW32143"/>
    <property type="gene ID" value="SEVIR_2G150400v2"/>
</dbReference>